<proteinExistence type="predicted"/>
<dbReference type="RefSeq" id="WP_185653145.1">
    <property type="nucleotide sequence ID" value="NZ_CP055263.1"/>
</dbReference>
<sequence>MTTILLLISLLLHVVAFYFIIVLYTKYSTIKDLSNSQRAILDETETSMTSFLIEMKEENERLIQHLKQESAHITNHGKELEAKTKESNHPTANSTMIHTNEKVPEEPQESELPDYLSELNEIEDIVEISQPVQKKDLPFEIQAINLYENGHTVEQIAKKLSKGKTEIELLLKFRQK</sequence>
<protein>
    <recommendedName>
        <fullName evidence="4">Swarming motility protein SwrB</fullName>
    </recommendedName>
</protein>
<feature type="transmembrane region" description="Helical" evidence="1">
    <location>
        <begin position="6"/>
        <end position="24"/>
    </location>
</feature>
<evidence type="ECO:0000313" key="3">
    <source>
        <dbReference type="Proteomes" id="UP000515490"/>
    </source>
</evidence>
<reference evidence="2 3" key="1">
    <citation type="submission" date="2020-06" db="EMBL/GenBank/DDBJ databases">
        <title>Metabacillus dokdonensis sp. nov., isolated from the rhizosphere of Elymus tsukushiensis, a plant native to the Dokdo Islands, Republic of Korea.</title>
        <authorList>
            <person name="Lee S.Y."/>
            <person name="Hwang Y.J."/>
            <person name="Son J.S."/>
            <person name="Ghim S.Y."/>
        </authorList>
    </citation>
    <scope>NUCLEOTIDE SEQUENCE [LARGE SCALE GENOMIC DNA]</scope>
    <source>
        <strain evidence="2 3">KUDC1714</strain>
    </source>
</reference>
<evidence type="ECO:0000313" key="2">
    <source>
        <dbReference type="EMBL" id="QNF29553.1"/>
    </source>
</evidence>
<keyword evidence="1" id="KW-0472">Membrane</keyword>
<organism evidence="2 3">
    <name type="scientific">Metabacillus elymi</name>
    <dbReference type="NCBI Taxonomy" id="2745198"/>
    <lineage>
        <taxon>Bacteria</taxon>
        <taxon>Bacillati</taxon>
        <taxon>Bacillota</taxon>
        <taxon>Bacilli</taxon>
        <taxon>Bacillales</taxon>
        <taxon>Bacillaceae</taxon>
        <taxon>Metabacillus</taxon>
    </lineage>
</organism>
<keyword evidence="3" id="KW-1185">Reference proteome</keyword>
<name>A0ABX6S711_9BACI</name>
<keyword evidence="1" id="KW-0812">Transmembrane</keyword>
<evidence type="ECO:0008006" key="4">
    <source>
        <dbReference type="Google" id="ProtNLM"/>
    </source>
</evidence>
<dbReference type="EMBL" id="CP055263">
    <property type="protein sequence ID" value="QNF29553.1"/>
    <property type="molecule type" value="Genomic_DNA"/>
</dbReference>
<accession>A0ABX6S711</accession>
<keyword evidence="1" id="KW-1133">Transmembrane helix</keyword>
<dbReference type="Proteomes" id="UP000515490">
    <property type="component" value="Chromosome"/>
</dbReference>
<evidence type="ECO:0000256" key="1">
    <source>
        <dbReference type="SAM" id="Phobius"/>
    </source>
</evidence>
<gene>
    <name evidence="2" type="ORF">HUW50_19920</name>
</gene>